<organism evidence="1 2">
    <name type="scientific">Strigamia maritima</name>
    <name type="common">European centipede</name>
    <name type="synonym">Geophilus maritimus</name>
    <dbReference type="NCBI Taxonomy" id="126957"/>
    <lineage>
        <taxon>Eukaryota</taxon>
        <taxon>Metazoa</taxon>
        <taxon>Ecdysozoa</taxon>
        <taxon>Arthropoda</taxon>
        <taxon>Myriapoda</taxon>
        <taxon>Chilopoda</taxon>
        <taxon>Pleurostigmophora</taxon>
        <taxon>Geophilomorpha</taxon>
        <taxon>Linotaeniidae</taxon>
        <taxon>Strigamia</taxon>
    </lineage>
</organism>
<name>T1J230_STRMM</name>
<proteinExistence type="predicted"/>
<dbReference type="AlphaFoldDB" id="T1J230"/>
<sequence length="307" mass="36316">MKYERILEWMADGELQLQQTKSNRKTNNSHEMSLDDSEEEFVINDMRTNEEVNTYYYENDKAPTMNPVILKKLDHMILQIQENKKIVNQVAKLVNEKMKPAVQEESDEDDVIPKKIRNAVHQAYYQSEKKWVFGSGHHFASKENQMVCRYINEQVKEGHPNVQMRHLRGAVKTYFVNLRAEKYRTRNEEGIKIHNMKAKLRGRKQYKCQRRKKALKTLKLSEQEKIKYEQALCLDNMSTDESDTEDDRKVYRTKLISYQTKNYRNLVKLLDIQADKNGSDRSKNMRIPRLPGTVSERLPTKKLIDLG</sequence>
<dbReference type="OMA" id="EFVINDM"/>
<dbReference type="EMBL" id="JH431795">
    <property type="status" value="NOT_ANNOTATED_CDS"/>
    <property type="molecule type" value="Genomic_DNA"/>
</dbReference>
<evidence type="ECO:0000313" key="2">
    <source>
        <dbReference type="Proteomes" id="UP000014500"/>
    </source>
</evidence>
<evidence type="ECO:0000313" key="1">
    <source>
        <dbReference type="EnsemblMetazoa" id="SMAR007606-PA"/>
    </source>
</evidence>
<protein>
    <submittedName>
        <fullName evidence="1">Uncharacterized protein</fullName>
    </submittedName>
</protein>
<reference evidence="1" key="2">
    <citation type="submission" date="2015-02" db="UniProtKB">
        <authorList>
            <consortium name="EnsemblMetazoa"/>
        </authorList>
    </citation>
    <scope>IDENTIFICATION</scope>
</reference>
<dbReference type="EnsemblMetazoa" id="SMAR007606-RA">
    <property type="protein sequence ID" value="SMAR007606-PA"/>
    <property type="gene ID" value="SMAR007606"/>
</dbReference>
<keyword evidence="2" id="KW-1185">Reference proteome</keyword>
<dbReference type="Proteomes" id="UP000014500">
    <property type="component" value="Unassembled WGS sequence"/>
</dbReference>
<dbReference type="HOGENOM" id="CLU_907102_0_0_1"/>
<accession>T1J230</accession>
<reference evidence="2" key="1">
    <citation type="submission" date="2011-05" db="EMBL/GenBank/DDBJ databases">
        <authorList>
            <person name="Richards S.R."/>
            <person name="Qu J."/>
            <person name="Jiang H."/>
            <person name="Jhangiani S.N."/>
            <person name="Agravi P."/>
            <person name="Goodspeed R."/>
            <person name="Gross S."/>
            <person name="Mandapat C."/>
            <person name="Jackson L."/>
            <person name="Mathew T."/>
            <person name="Pu L."/>
            <person name="Thornton R."/>
            <person name="Saada N."/>
            <person name="Wilczek-Boney K.B."/>
            <person name="Lee S."/>
            <person name="Kovar C."/>
            <person name="Wu Y."/>
            <person name="Scherer S.E."/>
            <person name="Worley K.C."/>
            <person name="Muzny D.M."/>
            <person name="Gibbs R."/>
        </authorList>
    </citation>
    <scope>NUCLEOTIDE SEQUENCE</scope>
    <source>
        <strain evidence="2">Brora</strain>
    </source>
</reference>